<dbReference type="InterPro" id="IPR002772">
    <property type="entry name" value="Glyco_hydro_3_C"/>
</dbReference>
<dbReference type="Pfam" id="PF00933">
    <property type="entry name" value="Glyco_hydro_3"/>
    <property type="match status" value="1"/>
</dbReference>
<dbReference type="Proteomes" id="UP000431401">
    <property type="component" value="Unassembled WGS sequence"/>
</dbReference>
<dbReference type="InterPro" id="IPR013783">
    <property type="entry name" value="Ig-like_fold"/>
</dbReference>
<evidence type="ECO:0000313" key="4">
    <source>
        <dbReference type="EMBL" id="MQY30945.1"/>
    </source>
</evidence>
<dbReference type="EC" id="3.2.1.21" evidence="4"/>
<gene>
    <name evidence="4" type="primary">bglB_2</name>
    <name evidence="4" type="ORF">NRB56_65500</name>
</gene>
<dbReference type="InterPro" id="IPR036962">
    <property type="entry name" value="Glyco_hydro_3_N_sf"/>
</dbReference>
<sequence>MSENGNRPDTMFPLTVEQKAVLLSGRDVWSTHAIEDAGIRAVRLSDGPHGLRMQEAGDNFGLLPSLPSTCFPPAVALGASWDPDIVATVGAALGLEARAAGVDIVLGPGVNIKRSPLCGRNFEYLSEDPLLSGRLGAAYVDGLQSTGVGAAVKHFAANNQETDRMRVSADVDERTLREIYLPAFEYVVSHARPAMVMCAYNKINGTYASEHRRLLTDVLRGDWDFGGAVVSDWGAVHDPVAAVRAGLDLEMPSTSGRSALALVAAVQAGQLDEVELDRAVARVLALAQYGGPPVPVDHDAHHLLARRAAAACVVLLKNDGVLPLPRAGEVVVLGEFARTPRFQGGGSSHVNATRAESFLAAAADYAAGAVPFAPGFTVDGTGDEVALRDEAVALARECGIAVVFAGLGEAEESEGFDRDTLDLPPAQVRLIRAVSAVAPKTVVVLSHGGTVSLEGWHDQVDAIVDGFLLGQGGGGALADVLYGAVNPSGKLAESIPLRIEDTPAFGNFPGELGHVGYGERLLVGYRSYATKGVAVRYPFGHGLSYTRFGVRELDVTVVEQDRVRVRLTVDNLGDRAGDHVVQIYVDATGRGPVLRPARELRAFTKVHVPVGGSVPVELTLDRRAFAFWDIGVADWVVTPGEYRVIIGRDSLTTELEHAVTLAGDALVRALTLNSTLQEWVDHPVVGPVLVDTLGSELLAAAVQPDKLRVIGSVPMQKVVNIIAGDVPAGAVDSLMAMTVSRSAA</sequence>
<protein>
    <submittedName>
        <fullName evidence="4">Thermostable beta-glucosidase B</fullName>
        <ecNumber evidence="4">3.2.1.21</ecNumber>
    </submittedName>
</protein>
<dbReference type="PRINTS" id="PR00133">
    <property type="entry name" value="GLHYDRLASE3"/>
</dbReference>
<reference evidence="4 5" key="1">
    <citation type="submission" date="2019-10" db="EMBL/GenBank/DDBJ databases">
        <title>Nocardia macrotermitis sp. nov. and Nocardia aurantia sp. nov., isolated from the gut of fungus growing-termite Macrotermes natalensis.</title>
        <authorList>
            <person name="Benndorf R."/>
            <person name="Schwitalla J."/>
            <person name="Martin K."/>
            <person name="De Beer W."/>
            <person name="Kaster A.-K."/>
            <person name="Vollmers J."/>
            <person name="Poulsen M."/>
            <person name="Beemelmanns C."/>
        </authorList>
    </citation>
    <scope>NUCLEOTIDE SEQUENCE [LARGE SCALE GENOMIC DNA]</scope>
    <source>
        <strain evidence="4 5">RB56</strain>
    </source>
</reference>
<dbReference type="Pfam" id="PF01915">
    <property type="entry name" value="Glyco_hydro_3_C"/>
    <property type="match status" value="1"/>
</dbReference>
<dbReference type="InterPro" id="IPR050288">
    <property type="entry name" value="Cellulose_deg_GH3"/>
</dbReference>
<evidence type="ECO:0000256" key="2">
    <source>
        <dbReference type="ARBA" id="ARBA00022801"/>
    </source>
</evidence>
<dbReference type="InterPro" id="IPR036881">
    <property type="entry name" value="Glyco_hydro_3_C_sf"/>
</dbReference>
<name>A0A7K0DYZ8_9NOCA</name>
<dbReference type="Gene3D" id="3.20.20.300">
    <property type="entry name" value="Glycoside hydrolase, family 3, N-terminal domain"/>
    <property type="match status" value="1"/>
</dbReference>
<organism evidence="4 5">
    <name type="scientific">Nocardia aurantia</name>
    <dbReference type="NCBI Taxonomy" id="2585199"/>
    <lineage>
        <taxon>Bacteria</taxon>
        <taxon>Bacillati</taxon>
        <taxon>Actinomycetota</taxon>
        <taxon>Actinomycetes</taxon>
        <taxon>Mycobacteriales</taxon>
        <taxon>Nocardiaceae</taxon>
        <taxon>Nocardia</taxon>
    </lineage>
</organism>
<proteinExistence type="inferred from homology"/>
<dbReference type="InterPro" id="IPR001764">
    <property type="entry name" value="Glyco_hydro_3_N"/>
</dbReference>
<dbReference type="SMART" id="SM01217">
    <property type="entry name" value="Fn3_like"/>
    <property type="match status" value="1"/>
</dbReference>
<keyword evidence="5" id="KW-1185">Reference proteome</keyword>
<dbReference type="PANTHER" id="PTHR42715:SF10">
    <property type="entry name" value="BETA-GLUCOSIDASE"/>
    <property type="match status" value="1"/>
</dbReference>
<dbReference type="AlphaFoldDB" id="A0A7K0DYZ8"/>
<evidence type="ECO:0000313" key="5">
    <source>
        <dbReference type="Proteomes" id="UP000431401"/>
    </source>
</evidence>
<dbReference type="Gene3D" id="3.40.50.1700">
    <property type="entry name" value="Glycoside hydrolase family 3 C-terminal domain"/>
    <property type="match status" value="1"/>
</dbReference>
<dbReference type="RefSeq" id="WP_153348232.1">
    <property type="nucleotide sequence ID" value="NZ_WEGI01000016.1"/>
</dbReference>
<comment type="similarity">
    <text evidence="1">Belongs to the glycosyl hydrolase 3 family.</text>
</comment>
<dbReference type="Gene3D" id="2.60.40.10">
    <property type="entry name" value="Immunoglobulins"/>
    <property type="match status" value="1"/>
</dbReference>
<dbReference type="GO" id="GO:0008422">
    <property type="term" value="F:beta-glucosidase activity"/>
    <property type="evidence" value="ECO:0007669"/>
    <property type="project" value="UniProtKB-EC"/>
</dbReference>
<dbReference type="EMBL" id="WEGI01000016">
    <property type="protein sequence ID" value="MQY30945.1"/>
    <property type="molecule type" value="Genomic_DNA"/>
</dbReference>
<dbReference type="InterPro" id="IPR017853">
    <property type="entry name" value="GH"/>
</dbReference>
<dbReference type="PANTHER" id="PTHR42715">
    <property type="entry name" value="BETA-GLUCOSIDASE"/>
    <property type="match status" value="1"/>
</dbReference>
<dbReference type="InterPro" id="IPR026891">
    <property type="entry name" value="Fn3-like"/>
</dbReference>
<dbReference type="GO" id="GO:0005975">
    <property type="term" value="P:carbohydrate metabolic process"/>
    <property type="evidence" value="ECO:0007669"/>
    <property type="project" value="InterPro"/>
</dbReference>
<accession>A0A7K0DYZ8</accession>
<dbReference type="Pfam" id="PF14310">
    <property type="entry name" value="Fn3-like"/>
    <property type="match status" value="1"/>
</dbReference>
<evidence type="ECO:0000256" key="1">
    <source>
        <dbReference type="ARBA" id="ARBA00005336"/>
    </source>
</evidence>
<feature type="domain" description="Fibronectin type III-like" evidence="3">
    <location>
        <begin position="579"/>
        <end position="650"/>
    </location>
</feature>
<dbReference type="SUPFAM" id="SSF51445">
    <property type="entry name" value="(Trans)glycosidases"/>
    <property type="match status" value="1"/>
</dbReference>
<keyword evidence="2 4" id="KW-0378">Hydrolase</keyword>
<dbReference type="OrthoDB" id="3187421at2"/>
<dbReference type="SUPFAM" id="SSF52279">
    <property type="entry name" value="Beta-D-glucan exohydrolase, C-terminal domain"/>
    <property type="match status" value="1"/>
</dbReference>
<keyword evidence="4" id="KW-0326">Glycosidase</keyword>
<evidence type="ECO:0000259" key="3">
    <source>
        <dbReference type="SMART" id="SM01217"/>
    </source>
</evidence>
<comment type="caution">
    <text evidence="4">The sequence shown here is derived from an EMBL/GenBank/DDBJ whole genome shotgun (WGS) entry which is preliminary data.</text>
</comment>